<evidence type="ECO:0000313" key="9">
    <source>
        <dbReference type="Proteomes" id="UP001200741"/>
    </source>
</evidence>
<dbReference type="InterPro" id="IPR058031">
    <property type="entry name" value="AAA_lid_NorR"/>
</dbReference>
<dbReference type="PROSITE" id="PS50045">
    <property type="entry name" value="SIGMA54_INTERACT_4"/>
    <property type="match status" value="1"/>
</dbReference>
<reference evidence="8 9" key="1">
    <citation type="submission" date="2021-12" db="EMBL/GenBank/DDBJ databases">
        <title>Genome seq of P8.</title>
        <authorList>
            <person name="Seo T."/>
        </authorList>
    </citation>
    <scope>NUCLEOTIDE SEQUENCE [LARGE SCALE GENOMIC DNA]</scope>
    <source>
        <strain evidence="8 9">P8</strain>
    </source>
</reference>
<dbReference type="PROSITE" id="PS50110">
    <property type="entry name" value="RESPONSE_REGULATORY"/>
    <property type="match status" value="1"/>
</dbReference>
<organism evidence="8 9">
    <name type="scientific">Pelomonas cellulosilytica</name>
    <dbReference type="NCBI Taxonomy" id="2906762"/>
    <lineage>
        <taxon>Bacteria</taxon>
        <taxon>Pseudomonadati</taxon>
        <taxon>Pseudomonadota</taxon>
        <taxon>Betaproteobacteria</taxon>
        <taxon>Burkholderiales</taxon>
        <taxon>Sphaerotilaceae</taxon>
        <taxon>Roseateles</taxon>
    </lineage>
</organism>
<dbReference type="Pfam" id="PF02954">
    <property type="entry name" value="HTH_8"/>
    <property type="match status" value="1"/>
</dbReference>
<dbReference type="SUPFAM" id="SSF46689">
    <property type="entry name" value="Homeodomain-like"/>
    <property type="match status" value="1"/>
</dbReference>
<dbReference type="PRINTS" id="PR01590">
    <property type="entry name" value="HTHFIS"/>
</dbReference>
<evidence type="ECO:0000313" key="8">
    <source>
        <dbReference type="EMBL" id="MCE4554016.1"/>
    </source>
</evidence>
<accession>A0ABS8XTS9</accession>
<dbReference type="Gene3D" id="3.40.50.300">
    <property type="entry name" value="P-loop containing nucleotide triphosphate hydrolases"/>
    <property type="match status" value="1"/>
</dbReference>
<dbReference type="SUPFAM" id="SSF52540">
    <property type="entry name" value="P-loop containing nucleoside triphosphate hydrolases"/>
    <property type="match status" value="1"/>
</dbReference>
<dbReference type="Pfam" id="PF00158">
    <property type="entry name" value="Sigma54_activat"/>
    <property type="match status" value="1"/>
</dbReference>
<proteinExistence type="predicted"/>
<feature type="domain" description="Response regulatory" evidence="7">
    <location>
        <begin position="1"/>
        <end position="116"/>
    </location>
</feature>
<dbReference type="EMBL" id="JAJTWU010000002">
    <property type="protein sequence ID" value="MCE4554016.1"/>
    <property type="molecule type" value="Genomic_DNA"/>
</dbReference>
<keyword evidence="9" id="KW-1185">Reference proteome</keyword>
<keyword evidence="4" id="KW-0804">Transcription</keyword>
<dbReference type="PANTHER" id="PTHR32071">
    <property type="entry name" value="TRANSCRIPTIONAL REGULATORY PROTEIN"/>
    <property type="match status" value="1"/>
</dbReference>
<dbReference type="Gene3D" id="1.10.10.60">
    <property type="entry name" value="Homeodomain-like"/>
    <property type="match status" value="1"/>
</dbReference>
<gene>
    <name evidence="8" type="ORF">LXT13_06070</name>
</gene>
<keyword evidence="5" id="KW-0597">Phosphoprotein</keyword>
<dbReference type="InterPro" id="IPR027417">
    <property type="entry name" value="P-loop_NTPase"/>
</dbReference>
<dbReference type="SMART" id="SM00448">
    <property type="entry name" value="REC"/>
    <property type="match status" value="1"/>
</dbReference>
<dbReference type="PANTHER" id="PTHR32071:SF57">
    <property type="entry name" value="C4-DICARBOXYLATE TRANSPORT TRANSCRIPTIONAL REGULATORY PROTEIN DCTD"/>
    <property type="match status" value="1"/>
</dbReference>
<evidence type="ECO:0000256" key="3">
    <source>
        <dbReference type="ARBA" id="ARBA00023015"/>
    </source>
</evidence>
<dbReference type="RefSeq" id="WP_233370813.1">
    <property type="nucleotide sequence ID" value="NZ_JAJTWU010000002.1"/>
</dbReference>
<protein>
    <submittedName>
        <fullName evidence="8">Response regulator</fullName>
    </submittedName>
</protein>
<comment type="caution">
    <text evidence="8">The sequence shown here is derived from an EMBL/GenBank/DDBJ whole genome shotgun (WGS) entry which is preliminary data.</text>
</comment>
<name>A0ABS8XTS9_9BURK</name>
<evidence type="ECO:0000259" key="6">
    <source>
        <dbReference type="PROSITE" id="PS50045"/>
    </source>
</evidence>
<dbReference type="CDD" id="cd00156">
    <property type="entry name" value="REC"/>
    <property type="match status" value="1"/>
</dbReference>
<dbReference type="InterPro" id="IPR009057">
    <property type="entry name" value="Homeodomain-like_sf"/>
</dbReference>
<dbReference type="Gene3D" id="1.10.8.60">
    <property type="match status" value="1"/>
</dbReference>
<evidence type="ECO:0000256" key="2">
    <source>
        <dbReference type="ARBA" id="ARBA00022840"/>
    </source>
</evidence>
<dbReference type="InterPro" id="IPR002197">
    <property type="entry name" value="HTH_Fis"/>
</dbReference>
<dbReference type="Pfam" id="PF25601">
    <property type="entry name" value="AAA_lid_14"/>
    <property type="match status" value="1"/>
</dbReference>
<evidence type="ECO:0000256" key="1">
    <source>
        <dbReference type="ARBA" id="ARBA00022741"/>
    </source>
</evidence>
<evidence type="ECO:0000259" key="7">
    <source>
        <dbReference type="PROSITE" id="PS50110"/>
    </source>
</evidence>
<evidence type="ECO:0000256" key="4">
    <source>
        <dbReference type="ARBA" id="ARBA00023163"/>
    </source>
</evidence>
<dbReference type="SUPFAM" id="SSF52172">
    <property type="entry name" value="CheY-like"/>
    <property type="match status" value="1"/>
</dbReference>
<feature type="modified residue" description="4-aspartylphosphate" evidence="5">
    <location>
        <position position="46"/>
    </location>
</feature>
<keyword evidence="3" id="KW-0805">Transcription regulation</keyword>
<dbReference type="Gene3D" id="3.40.50.2300">
    <property type="match status" value="1"/>
</dbReference>
<dbReference type="Pfam" id="PF00072">
    <property type="entry name" value="Response_reg"/>
    <property type="match status" value="1"/>
</dbReference>
<keyword evidence="2" id="KW-0067">ATP-binding</keyword>
<dbReference type="Proteomes" id="UP001200741">
    <property type="component" value="Unassembled WGS sequence"/>
</dbReference>
<dbReference type="InterPro" id="IPR011006">
    <property type="entry name" value="CheY-like_superfamily"/>
</dbReference>
<keyword evidence="1" id="KW-0547">Nucleotide-binding</keyword>
<dbReference type="InterPro" id="IPR001789">
    <property type="entry name" value="Sig_transdc_resp-reg_receiver"/>
</dbReference>
<dbReference type="InterPro" id="IPR002078">
    <property type="entry name" value="Sigma_54_int"/>
</dbReference>
<evidence type="ECO:0000256" key="5">
    <source>
        <dbReference type="PROSITE-ProRule" id="PRU00169"/>
    </source>
</evidence>
<sequence length="394" mass="41275">MDDHAGVADALDIALRIAGHRLEAVRGPEEAYSRLATTRFDAVLLDMNFTAGESDGAEGMACLARLVTDDPSACIVVVTAHSAIRVAVAAMQAGARDFVMKPWRNAELVAKIEAAVTRTARSAIAAPPAAAEPPARLLGESAPMQRLRDLIHRLGPRGASVAITGPAGSGRTLTAHALHAASADAAAPLRRIDLRDEAAWPRLGDAAGPLLLRHPDRLDEVAQARLLDQLPAHVRCLSIADSLVPLTPALQRRLGTVEIAVPPLAARGGDAVLLARHFARLATARFGLAPVRLTDAAEAAVQAGTWADEVRGLALAVERAVLLAEGGEITAALLAPQIPAPVVAVSEGRFDLVDAERAVIAAALREHRHNVTQAAAALGLSRGALYRRMARHGF</sequence>
<feature type="domain" description="Sigma-54 factor interaction" evidence="6">
    <location>
        <begin position="137"/>
        <end position="322"/>
    </location>
</feature>